<dbReference type="GO" id="GO:0000423">
    <property type="term" value="P:mitophagy"/>
    <property type="evidence" value="ECO:0007669"/>
    <property type="project" value="TreeGrafter"/>
</dbReference>
<dbReference type="GO" id="GO:0042147">
    <property type="term" value="P:retrograde transport, endosome to Golgi"/>
    <property type="evidence" value="ECO:0007669"/>
    <property type="project" value="EnsemblFungi"/>
</dbReference>
<dbReference type="GeneID" id="11502618"/>
<dbReference type="GO" id="GO:0030674">
    <property type="term" value="F:protein-macromolecule adaptor activity"/>
    <property type="evidence" value="ECO:0007669"/>
    <property type="project" value="TreeGrafter"/>
</dbReference>
<feature type="region of interest" description="Disordered" evidence="3">
    <location>
        <begin position="104"/>
        <end position="124"/>
    </location>
</feature>
<dbReference type="GO" id="GO:0120095">
    <property type="term" value="C:vacuole-isolation membrane contact site"/>
    <property type="evidence" value="ECO:0007669"/>
    <property type="project" value="EnsemblFungi"/>
</dbReference>
<evidence type="ECO:0000259" key="4">
    <source>
        <dbReference type="Pfam" id="PF04111"/>
    </source>
</evidence>
<dbReference type="InterPro" id="IPR007243">
    <property type="entry name" value="Atg6/Beclin"/>
</dbReference>
<dbReference type="PANTHER" id="PTHR12768:SF4">
    <property type="entry name" value="BECLIN-1"/>
    <property type="match status" value="1"/>
</dbReference>
<feature type="domain" description="Atg6/beclin coiled-coil" evidence="5">
    <location>
        <begin position="152"/>
        <end position="282"/>
    </location>
</feature>
<dbReference type="InterPro" id="IPR040455">
    <property type="entry name" value="Atg6_BARA"/>
</dbReference>
<dbReference type="Pfam" id="PF17675">
    <property type="entry name" value="APG6_N"/>
    <property type="match status" value="1"/>
</dbReference>
<reference evidence="6 7" key="1">
    <citation type="journal article" date="2011" name="Proc. Natl. Acad. Sci. U.S.A.">
        <title>Evolutionary erosion of yeast sex chromosomes by mating-type switching accidents.</title>
        <authorList>
            <person name="Gordon J.L."/>
            <person name="Armisen D."/>
            <person name="Proux-Wera E."/>
            <person name="Oheigeartaigh S.S."/>
            <person name="Byrne K.P."/>
            <person name="Wolfe K.H."/>
        </authorList>
    </citation>
    <scope>NUCLEOTIDE SEQUENCE [LARGE SCALE GENOMIC DNA]</scope>
    <source>
        <strain evidence="7">ATCC 10662 / CBS 1146 / NBRC 0425 / NCYC 2629 / NRRL Y-866</strain>
    </source>
</reference>
<keyword evidence="7" id="KW-1185">Reference proteome</keyword>
<evidence type="ECO:0000313" key="7">
    <source>
        <dbReference type="Proteomes" id="UP000005627"/>
    </source>
</evidence>
<organism evidence="6 7">
    <name type="scientific">Torulaspora delbrueckii</name>
    <name type="common">Yeast</name>
    <name type="synonym">Candida colliculosa</name>
    <dbReference type="NCBI Taxonomy" id="4950"/>
    <lineage>
        <taxon>Eukaryota</taxon>
        <taxon>Fungi</taxon>
        <taxon>Dikarya</taxon>
        <taxon>Ascomycota</taxon>
        <taxon>Saccharomycotina</taxon>
        <taxon>Saccharomycetes</taxon>
        <taxon>Saccharomycetales</taxon>
        <taxon>Saccharomycetaceae</taxon>
        <taxon>Torulaspora</taxon>
    </lineage>
</organism>
<sequence length="494" mass="56065">MSNVDDTLIKCQNCKLPLKIDSSLLDLSLAQKDLLVSSTNDYAAGKYKIPQDRLQRLNKIVYPKDLKIPKSELDSYVFLQDDSKRNGALNDSSVETSTQTLITRRDDDSGDEQLDDDVHGYSSTNTRTLSTQVSALANVFNILSSKSNIDYPVCQDCCNILIQRLQSEHDDAIRERDTYTQFLSRIEQQRKVPQSGPTQVTNDEGSKLKAERETLFQNLLKLEKQDEDLDEQIAELEKQLEAKRQLEKEELEKENMRELERIEFSKEVHSLKKQYELALNNLDKLRKVNIYNETFKISHEGPFGIINGLRIGGFDGVKVSWQEINAGLGQIVFLFATITTALKIRMDGYKLQPMGSYSKISKFSDETQEWETYEAYSSEGFKLGKLFRKETSLDKAMESLLDVIQIMATWLARTSSETREEGSNNANSAQSGGDDGFDIELPYIMHKDQINGVSIKLFGGKPTIEWTTAMKCLLTNAKWLLAFSSSRLAQTSSK</sequence>
<dbReference type="OrthoDB" id="20368at2759"/>
<keyword evidence="2" id="KW-0175">Coiled coil</keyword>
<dbReference type="GO" id="GO:0000045">
    <property type="term" value="P:autophagosome assembly"/>
    <property type="evidence" value="ECO:0007669"/>
    <property type="project" value="EnsemblFungi"/>
</dbReference>
<dbReference type="GO" id="GO:0000425">
    <property type="term" value="P:pexophagy"/>
    <property type="evidence" value="ECO:0007669"/>
    <property type="project" value="EnsemblFungi"/>
</dbReference>
<protein>
    <recommendedName>
        <fullName evidence="8">Autophagy-related protein 6</fullName>
    </recommendedName>
</protein>
<dbReference type="PANTHER" id="PTHR12768">
    <property type="entry name" value="BECLIN 1"/>
    <property type="match status" value="1"/>
</dbReference>
<name>G8ZMP9_TORDE</name>
<dbReference type="GO" id="GO:0045324">
    <property type="term" value="P:late endosome to vacuole transport"/>
    <property type="evidence" value="ECO:0007669"/>
    <property type="project" value="EnsemblFungi"/>
</dbReference>
<dbReference type="GO" id="GO:0034272">
    <property type="term" value="C:phosphatidylinositol 3-kinase complex, class III, type II"/>
    <property type="evidence" value="ECO:0007669"/>
    <property type="project" value="EnsemblFungi"/>
</dbReference>
<comment type="similarity">
    <text evidence="1">Belongs to the beclin family.</text>
</comment>
<dbReference type="Proteomes" id="UP000005627">
    <property type="component" value="Chromosome 1"/>
</dbReference>
<evidence type="ECO:0000256" key="3">
    <source>
        <dbReference type="SAM" id="MobiDB-lite"/>
    </source>
</evidence>
<dbReference type="Gene3D" id="1.10.418.40">
    <property type="entry name" value="Autophagy protein 6/Beclin 1"/>
    <property type="match status" value="1"/>
</dbReference>
<evidence type="ECO:0000256" key="1">
    <source>
        <dbReference type="ARBA" id="ARBA00005965"/>
    </source>
</evidence>
<dbReference type="GO" id="GO:0005829">
    <property type="term" value="C:cytosol"/>
    <property type="evidence" value="ECO:0007669"/>
    <property type="project" value="GOC"/>
</dbReference>
<accession>G8ZMP9</accession>
<feature type="domain" description="Atg6 BARA" evidence="4">
    <location>
        <begin position="285"/>
        <end position="485"/>
    </location>
</feature>
<evidence type="ECO:0000256" key="2">
    <source>
        <dbReference type="SAM" id="Coils"/>
    </source>
</evidence>
<evidence type="ECO:0000313" key="6">
    <source>
        <dbReference type="EMBL" id="CCE89893.1"/>
    </source>
</evidence>
<dbReference type="RefSeq" id="XP_003679104.1">
    <property type="nucleotide sequence ID" value="XM_003679056.1"/>
</dbReference>
<dbReference type="GO" id="GO:0051365">
    <property type="term" value="P:cellular response to potassium ion starvation"/>
    <property type="evidence" value="ECO:0007669"/>
    <property type="project" value="EnsemblFungi"/>
</dbReference>
<dbReference type="AlphaFoldDB" id="G8ZMP9"/>
<dbReference type="InterPro" id="IPR041691">
    <property type="entry name" value="Atg6/beclin_CC"/>
</dbReference>
<feature type="coiled-coil region" evidence="2">
    <location>
        <begin position="212"/>
        <end position="288"/>
    </location>
</feature>
<dbReference type="EMBL" id="HE616742">
    <property type="protein sequence ID" value="CCE89893.1"/>
    <property type="molecule type" value="Genomic_DNA"/>
</dbReference>
<dbReference type="eggNOG" id="KOG2751">
    <property type="taxonomic scope" value="Eukaryota"/>
</dbReference>
<dbReference type="HOGENOM" id="CLU_024219_3_2_1"/>
<dbReference type="InParanoid" id="G8ZMP9"/>
<evidence type="ECO:0008006" key="8">
    <source>
        <dbReference type="Google" id="ProtNLM"/>
    </source>
</evidence>
<dbReference type="Pfam" id="PF04111">
    <property type="entry name" value="APG6"/>
    <property type="match status" value="1"/>
</dbReference>
<dbReference type="GO" id="GO:0032258">
    <property type="term" value="P:cytoplasm to vacuole targeting by the Cvt pathway"/>
    <property type="evidence" value="ECO:0007669"/>
    <property type="project" value="EnsemblFungi"/>
</dbReference>
<dbReference type="GO" id="GO:0006995">
    <property type="term" value="P:cellular response to nitrogen starvation"/>
    <property type="evidence" value="ECO:0007669"/>
    <property type="project" value="TreeGrafter"/>
</dbReference>
<dbReference type="GO" id="GO:0034271">
    <property type="term" value="C:phosphatidylinositol 3-kinase complex, class III, type I"/>
    <property type="evidence" value="ECO:0007669"/>
    <property type="project" value="EnsemblFungi"/>
</dbReference>
<dbReference type="InterPro" id="IPR038274">
    <property type="entry name" value="Atg6/Beclin_C_sf"/>
</dbReference>
<dbReference type="GO" id="GO:0046854">
    <property type="term" value="P:phosphatidylinositol phosphate biosynthetic process"/>
    <property type="evidence" value="ECO:0007669"/>
    <property type="project" value="EnsemblFungi"/>
</dbReference>
<dbReference type="GO" id="GO:0034727">
    <property type="term" value="P:piecemeal microautophagy of the nucleus"/>
    <property type="evidence" value="ECO:0007669"/>
    <property type="project" value="EnsemblFungi"/>
</dbReference>
<dbReference type="STRING" id="1076872.G8ZMP9"/>
<dbReference type="GO" id="GO:0000407">
    <property type="term" value="C:phagophore assembly site"/>
    <property type="evidence" value="ECO:0007669"/>
    <property type="project" value="EnsemblFungi"/>
</dbReference>
<proteinExistence type="inferred from homology"/>
<dbReference type="FunCoup" id="G8ZMP9">
    <property type="interactions" value="567"/>
</dbReference>
<gene>
    <name evidence="6" type="primary">TDEL0A05610</name>
    <name evidence="6" type="ORF">TDEL_0A05610</name>
</gene>
<dbReference type="KEGG" id="tdl:TDEL_0A05610"/>
<feature type="region of interest" description="Disordered" evidence="3">
    <location>
        <begin position="415"/>
        <end position="434"/>
    </location>
</feature>
<dbReference type="GO" id="GO:0043548">
    <property type="term" value="F:phosphatidylinositol 3-kinase binding"/>
    <property type="evidence" value="ECO:0007669"/>
    <property type="project" value="TreeGrafter"/>
</dbReference>
<evidence type="ECO:0000259" key="5">
    <source>
        <dbReference type="Pfam" id="PF17675"/>
    </source>
</evidence>